<dbReference type="GO" id="GO:0010277">
    <property type="term" value="F:chlorophyllide a oxygenase activity"/>
    <property type="evidence" value="ECO:0007669"/>
    <property type="project" value="InterPro"/>
</dbReference>
<dbReference type="GO" id="GO:0009507">
    <property type="term" value="C:chloroplast"/>
    <property type="evidence" value="ECO:0007669"/>
    <property type="project" value="UniProtKB-SubCell"/>
</dbReference>
<feature type="region of interest" description="Disordered" evidence="14">
    <location>
        <begin position="468"/>
        <end position="495"/>
    </location>
</feature>
<reference evidence="17" key="1">
    <citation type="journal article" date="2020" name="bioRxiv">
        <title>Comparative genomics of Chlamydomonas.</title>
        <authorList>
            <person name="Craig R.J."/>
            <person name="Hasan A.R."/>
            <person name="Ness R.W."/>
            <person name="Keightley P.D."/>
        </authorList>
    </citation>
    <scope>NUCLEOTIDE SEQUENCE</scope>
    <source>
        <strain evidence="17">CCAP 11/70</strain>
    </source>
</reference>
<keyword evidence="13 15" id="KW-0472">Membrane</keyword>
<dbReference type="PANTHER" id="PTHR21266">
    <property type="entry name" value="IRON-SULFUR DOMAIN CONTAINING PROTEIN"/>
    <property type="match status" value="1"/>
</dbReference>
<keyword evidence="4" id="KW-0934">Plastid</keyword>
<comment type="caution">
    <text evidence="17">The sequence shown here is derived from an EMBL/GenBank/DDBJ whole genome shotgun (WGS) entry which is preliminary data.</text>
</comment>
<name>A0A835XRJ7_9CHLO</name>
<evidence type="ECO:0000256" key="2">
    <source>
        <dbReference type="ARBA" id="ARBA00004370"/>
    </source>
</evidence>
<dbReference type="GO" id="GO:0051537">
    <property type="term" value="F:2 iron, 2 sulfur cluster binding"/>
    <property type="evidence" value="ECO:0007669"/>
    <property type="project" value="UniProtKB-KW"/>
</dbReference>
<gene>
    <name evidence="17" type="ORF">HYH03_016491</name>
</gene>
<evidence type="ECO:0000256" key="4">
    <source>
        <dbReference type="ARBA" id="ARBA00022640"/>
    </source>
</evidence>
<feature type="compositionally biased region" description="Pro residues" evidence="14">
    <location>
        <begin position="484"/>
        <end position="495"/>
    </location>
</feature>
<dbReference type="PANTHER" id="PTHR21266:SF32">
    <property type="entry name" value="CHOLESTEROL 7-DESATURASE NVD"/>
    <property type="match status" value="1"/>
</dbReference>
<feature type="region of interest" description="Disordered" evidence="14">
    <location>
        <begin position="125"/>
        <end position="148"/>
    </location>
</feature>
<keyword evidence="7" id="KW-0479">Metal-binding</keyword>
<dbReference type="InterPro" id="IPR013626">
    <property type="entry name" value="PaO"/>
</dbReference>
<evidence type="ECO:0000256" key="13">
    <source>
        <dbReference type="ARBA" id="ARBA00023136"/>
    </source>
</evidence>
<proteinExistence type="predicted"/>
<dbReference type="Proteomes" id="UP000612055">
    <property type="component" value="Unassembled WGS sequence"/>
</dbReference>
<dbReference type="Gene3D" id="2.102.10.10">
    <property type="entry name" value="Rieske [2Fe-2S] iron-sulphur domain"/>
    <property type="match status" value="1"/>
</dbReference>
<feature type="transmembrane region" description="Helical" evidence="15">
    <location>
        <begin position="570"/>
        <end position="597"/>
    </location>
</feature>
<dbReference type="GO" id="GO:0046872">
    <property type="term" value="F:metal ion binding"/>
    <property type="evidence" value="ECO:0007669"/>
    <property type="project" value="UniProtKB-KW"/>
</dbReference>
<evidence type="ECO:0000256" key="9">
    <source>
        <dbReference type="ARBA" id="ARBA00022989"/>
    </source>
</evidence>
<evidence type="ECO:0000256" key="10">
    <source>
        <dbReference type="ARBA" id="ARBA00023002"/>
    </source>
</evidence>
<sequence>MKGPATSSCGLRRCSAPFSGPQLSRYGRLGPRVGLASAGSAGPSGGATIPDCVFSREEEDDGCYDGPEGVLQQPTPSSTSAPSATPVNPLNAAAAASAAGAGAGARAGMPRVTLVNAASVLTATAPTQSGTVPEEPTQPLEATSSGAGAERERFDWFAQWWPVAPVELMDASRPHPFTLLGQDLVLWRDGSGQWRAFRDACPHRMAPLSEGRIEKDGQLLCAYHGWRFDGKGACTEIPTARTPDQLHRATSSPRSCATAHPTLQRGGLLWVWGQGGPGAEEAAAAKQPYLPPEIQADGSGAPGVEAPGWTFRDLPYGHNYFIENVVDPAHVPVSHHKVAGNRYTDPKPFGMEFSRPLSLEGGFEFRIPDPWRADVAESFTGFQPPAHVRIQQNHTKGGSTILALFSTPTRPGWTRHIGQQLRVGGGTGIAFFAAPLPKWLFHSLGSVFLHQDMVFLHHQERIVAREAAARREEGAGAGATSPSPSSPSAPVPPPKYFMPTGVDRGVTAWRSWLSTFAGGDVQWAPGTPPLGPRETDPTVLFDTYHTHTKQCVVCSAALARMRTVRSVARAVGLLAAALAVAAVAVRAMAAVAAAAAATAAATATVPQGVLGTVVKGAAGFFATGEGVFVAMLAIVAALVVAATNKLERMMHIYEYSHRDNH</sequence>
<evidence type="ECO:0000313" key="18">
    <source>
        <dbReference type="Proteomes" id="UP000612055"/>
    </source>
</evidence>
<dbReference type="AlphaFoldDB" id="A0A835XRJ7"/>
<keyword evidence="12" id="KW-0411">Iron-sulfur</keyword>
<feature type="region of interest" description="Disordered" evidence="14">
    <location>
        <begin position="57"/>
        <end position="86"/>
    </location>
</feature>
<evidence type="ECO:0000256" key="14">
    <source>
        <dbReference type="SAM" id="MobiDB-lite"/>
    </source>
</evidence>
<keyword evidence="6" id="KW-0001">2Fe-2S</keyword>
<keyword evidence="8" id="KW-0809">Transit peptide</keyword>
<evidence type="ECO:0000256" key="3">
    <source>
        <dbReference type="ARBA" id="ARBA00022528"/>
    </source>
</evidence>
<evidence type="ECO:0000256" key="6">
    <source>
        <dbReference type="ARBA" id="ARBA00022714"/>
    </source>
</evidence>
<evidence type="ECO:0000256" key="12">
    <source>
        <dbReference type="ARBA" id="ARBA00023014"/>
    </source>
</evidence>
<keyword evidence="10" id="KW-0560">Oxidoreductase</keyword>
<feature type="transmembrane region" description="Helical" evidence="15">
    <location>
        <begin position="617"/>
        <end position="642"/>
    </location>
</feature>
<protein>
    <recommendedName>
        <fullName evidence="16">Rieske domain-containing protein</fullName>
    </recommendedName>
</protein>
<evidence type="ECO:0000256" key="7">
    <source>
        <dbReference type="ARBA" id="ARBA00022723"/>
    </source>
</evidence>
<dbReference type="GO" id="GO:0016020">
    <property type="term" value="C:membrane"/>
    <property type="evidence" value="ECO:0007669"/>
    <property type="project" value="UniProtKB-SubCell"/>
</dbReference>
<evidence type="ECO:0000256" key="1">
    <source>
        <dbReference type="ARBA" id="ARBA00004229"/>
    </source>
</evidence>
<dbReference type="OrthoDB" id="426882at2759"/>
<organism evidence="17 18">
    <name type="scientific">Edaphochlamys debaryana</name>
    <dbReference type="NCBI Taxonomy" id="47281"/>
    <lineage>
        <taxon>Eukaryota</taxon>
        <taxon>Viridiplantae</taxon>
        <taxon>Chlorophyta</taxon>
        <taxon>core chlorophytes</taxon>
        <taxon>Chlorophyceae</taxon>
        <taxon>CS clade</taxon>
        <taxon>Chlamydomonadales</taxon>
        <taxon>Chlamydomonadales incertae sedis</taxon>
        <taxon>Edaphochlamys</taxon>
    </lineage>
</organism>
<evidence type="ECO:0000313" key="17">
    <source>
        <dbReference type="EMBL" id="KAG2484744.1"/>
    </source>
</evidence>
<comment type="subcellular location">
    <subcellularLocation>
        <location evidence="2">Membrane</location>
    </subcellularLocation>
    <subcellularLocation>
        <location evidence="1">Plastid</location>
        <location evidence="1">Chloroplast</location>
    </subcellularLocation>
</comment>
<feature type="compositionally biased region" description="Low complexity" evidence="14">
    <location>
        <begin position="74"/>
        <end position="86"/>
    </location>
</feature>
<feature type="domain" description="Rieske" evidence="16">
    <location>
        <begin position="160"/>
        <end position="271"/>
    </location>
</feature>
<dbReference type="SUPFAM" id="SSF55961">
    <property type="entry name" value="Bet v1-like"/>
    <property type="match status" value="1"/>
</dbReference>
<evidence type="ECO:0000259" key="16">
    <source>
        <dbReference type="PROSITE" id="PS51296"/>
    </source>
</evidence>
<keyword evidence="11" id="KW-0408">Iron</keyword>
<keyword evidence="5 15" id="KW-0812">Transmembrane</keyword>
<evidence type="ECO:0000256" key="5">
    <source>
        <dbReference type="ARBA" id="ARBA00022692"/>
    </source>
</evidence>
<dbReference type="Pfam" id="PF08417">
    <property type="entry name" value="PaO"/>
    <property type="match status" value="1"/>
</dbReference>
<dbReference type="InterPro" id="IPR017941">
    <property type="entry name" value="Rieske_2Fe-2S"/>
</dbReference>
<keyword evidence="18" id="KW-1185">Reference proteome</keyword>
<dbReference type="PROSITE" id="PS51296">
    <property type="entry name" value="RIESKE"/>
    <property type="match status" value="1"/>
</dbReference>
<keyword evidence="9 15" id="KW-1133">Transmembrane helix</keyword>
<accession>A0A835XRJ7</accession>
<keyword evidence="3" id="KW-0150">Chloroplast</keyword>
<dbReference type="Gene3D" id="3.90.380.10">
    <property type="entry name" value="Naphthalene 1,2-dioxygenase Alpha Subunit, Chain A, domain 1"/>
    <property type="match status" value="1"/>
</dbReference>
<evidence type="ECO:0000256" key="11">
    <source>
        <dbReference type="ARBA" id="ARBA00023004"/>
    </source>
</evidence>
<dbReference type="Pfam" id="PF00355">
    <property type="entry name" value="Rieske"/>
    <property type="match status" value="1"/>
</dbReference>
<dbReference type="InterPro" id="IPR050584">
    <property type="entry name" value="Cholesterol_7-desaturase"/>
</dbReference>
<dbReference type="SUPFAM" id="SSF50022">
    <property type="entry name" value="ISP domain"/>
    <property type="match status" value="1"/>
</dbReference>
<dbReference type="InterPro" id="IPR036922">
    <property type="entry name" value="Rieske_2Fe-2S_sf"/>
</dbReference>
<evidence type="ECO:0000256" key="8">
    <source>
        <dbReference type="ARBA" id="ARBA00022946"/>
    </source>
</evidence>
<dbReference type="EMBL" id="JAEHOE010000143">
    <property type="protein sequence ID" value="KAG2484744.1"/>
    <property type="molecule type" value="Genomic_DNA"/>
</dbReference>
<evidence type="ECO:0000256" key="15">
    <source>
        <dbReference type="SAM" id="Phobius"/>
    </source>
</evidence>